<dbReference type="GO" id="GO:0044780">
    <property type="term" value="P:bacterial-type flagellum assembly"/>
    <property type="evidence" value="ECO:0007669"/>
    <property type="project" value="InterPro"/>
</dbReference>
<dbReference type="PANTHER" id="PTHR37533:SF2">
    <property type="entry name" value="FLAGELLAR HOOK-LENGTH CONTROL PROTEIN"/>
    <property type="match status" value="1"/>
</dbReference>
<dbReference type="InterPro" id="IPR001635">
    <property type="entry name" value="Flag_hook_Flik"/>
</dbReference>
<dbReference type="RefSeq" id="WP_138196665.1">
    <property type="nucleotide sequence ID" value="NZ_VCIW01000018.1"/>
</dbReference>
<protein>
    <recommendedName>
        <fullName evidence="5">Flagellar hook-length control protein-like C-terminal domain-containing protein</fullName>
    </recommendedName>
</protein>
<dbReference type="Pfam" id="PF02120">
    <property type="entry name" value="Flg_hook"/>
    <property type="match status" value="1"/>
</dbReference>
<evidence type="ECO:0000259" key="5">
    <source>
        <dbReference type="Pfam" id="PF02120"/>
    </source>
</evidence>
<feature type="domain" description="Flagellar hook-length control protein-like C-terminal" evidence="5">
    <location>
        <begin position="308"/>
        <end position="378"/>
    </location>
</feature>
<sequence>MNGVQTLFAGMTTQSMPNGLTQTGMSGAGQSASGSAFAALVASLLGGDAMPAMAQETTLFGLLTGATLGTTETGEGATDEEALEAALEQLAAWIGSLSAEQQQKLAADPKVAEWMAMTDAELTMAGHPAAGQQMDAEEKGKPLSVLFTRLLEVLKSNEAQPFLAAAAKQAKAVITSAVESDIANLLTKTNGTVETEAQPKAETPSANVRWSHLTAMQAKTAMVRVANGETNAAAAAAVDTSAKGAEPTAGETNGVLHTSASEAAKAATQAEAAKGTEAAPRMPLAEATERLNEWMLKHSAKTGSLKAETVLKLMPEHLGQVEVKLSIANGQLTAAITTESAMAKEALESNLATLRSSLQSQGVTVERLVVSQQQPSGFQSGLFQEGRQQRQPAERDGARGERGNKEQEAEDWAEALAVNAGADAVERGNDGSSFRAQA</sequence>
<dbReference type="InterPro" id="IPR021136">
    <property type="entry name" value="Flagellar_hook_control-like_C"/>
</dbReference>
<dbReference type="GO" id="GO:0009424">
    <property type="term" value="C:bacterial-type flagellum hook"/>
    <property type="evidence" value="ECO:0007669"/>
    <property type="project" value="InterPro"/>
</dbReference>
<comment type="similarity">
    <text evidence="2">Belongs to the FliK family.</text>
</comment>
<dbReference type="InterPro" id="IPR052563">
    <property type="entry name" value="FliK"/>
</dbReference>
<keyword evidence="3" id="KW-1005">Bacterial flagellum biogenesis</keyword>
<evidence type="ECO:0000313" key="7">
    <source>
        <dbReference type="Proteomes" id="UP000309676"/>
    </source>
</evidence>
<dbReference type="InterPro" id="IPR038610">
    <property type="entry name" value="FliK-like_C_sf"/>
</dbReference>
<reference evidence="6 7" key="1">
    <citation type="submission" date="2019-05" db="EMBL/GenBank/DDBJ databases">
        <authorList>
            <person name="Narsing Rao M.P."/>
            <person name="Li W.J."/>
        </authorList>
    </citation>
    <scope>NUCLEOTIDE SEQUENCE [LARGE SCALE GENOMIC DNA]</scope>
    <source>
        <strain evidence="6 7">SYSU_K30003</strain>
    </source>
</reference>
<evidence type="ECO:0000313" key="6">
    <source>
        <dbReference type="EMBL" id="TLS49845.1"/>
    </source>
</evidence>
<evidence type="ECO:0000256" key="2">
    <source>
        <dbReference type="ARBA" id="ARBA00009149"/>
    </source>
</evidence>
<feature type="region of interest" description="Disordered" evidence="4">
    <location>
        <begin position="376"/>
        <end position="438"/>
    </location>
</feature>
<proteinExistence type="inferred from homology"/>
<comment type="function">
    <text evidence="1">Controls the length of the flagellar hook.</text>
</comment>
<comment type="caution">
    <text evidence="6">The sequence shown here is derived from an EMBL/GenBank/DDBJ whole genome shotgun (WGS) entry which is preliminary data.</text>
</comment>
<dbReference type="OrthoDB" id="2380967at2"/>
<evidence type="ECO:0000256" key="4">
    <source>
        <dbReference type="SAM" id="MobiDB-lite"/>
    </source>
</evidence>
<dbReference type="CDD" id="cd17470">
    <property type="entry name" value="T3SS_Flik_C"/>
    <property type="match status" value="1"/>
</dbReference>
<accession>A0A5R9GEM6</accession>
<dbReference type="PANTHER" id="PTHR37533">
    <property type="entry name" value="FLAGELLAR HOOK-LENGTH CONTROL PROTEIN"/>
    <property type="match status" value="1"/>
</dbReference>
<name>A0A5R9GEM6_9BACL</name>
<dbReference type="Proteomes" id="UP000309676">
    <property type="component" value="Unassembled WGS sequence"/>
</dbReference>
<dbReference type="EMBL" id="VCIW01000018">
    <property type="protein sequence ID" value="TLS49845.1"/>
    <property type="molecule type" value="Genomic_DNA"/>
</dbReference>
<dbReference type="Gene3D" id="3.30.750.140">
    <property type="match status" value="1"/>
</dbReference>
<evidence type="ECO:0000256" key="3">
    <source>
        <dbReference type="ARBA" id="ARBA00022795"/>
    </source>
</evidence>
<dbReference type="PRINTS" id="PR01007">
    <property type="entry name" value="FLGHOOKFLIK"/>
</dbReference>
<organism evidence="6 7">
    <name type="scientific">Paenibacillus antri</name>
    <dbReference type="NCBI Taxonomy" id="2582848"/>
    <lineage>
        <taxon>Bacteria</taxon>
        <taxon>Bacillati</taxon>
        <taxon>Bacillota</taxon>
        <taxon>Bacilli</taxon>
        <taxon>Bacillales</taxon>
        <taxon>Paenibacillaceae</taxon>
        <taxon>Paenibacillus</taxon>
    </lineage>
</organism>
<evidence type="ECO:0000256" key="1">
    <source>
        <dbReference type="ARBA" id="ARBA00003944"/>
    </source>
</evidence>
<keyword evidence="7" id="KW-1185">Reference proteome</keyword>
<dbReference type="AlphaFoldDB" id="A0A5R9GEM6"/>
<feature type="compositionally biased region" description="Basic and acidic residues" evidence="4">
    <location>
        <begin position="392"/>
        <end position="407"/>
    </location>
</feature>
<gene>
    <name evidence="6" type="ORF">FE782_22850</name>
</gene>